<evidence type="ECO:0000256" key="1">
    <source>
        <dbReference type="SAM" id="MobiDB-lite"/>
    </source>
</evidence>
<name>M2YK80_DOTSN</name>
<dbReference type="HOGENOM" id="CLU_1669355_0_0_1"/>
<feature type="region of interest" description="Disordered" evidence="1">
    <location>
        <begin position="138"/>
        <end position="158"/>
    </location>
</feature>
<accession>M2YK80</accession>
<organism evidence="2 3">
    <name type="scientific">Dothistroma septosporum (strain NZE10 / CBS 128990)</name>
    <name type="common">Red band needle blight fungus</name>
    <name type="synonym">Mycosphaerella pini</name>
    <dbReference type="NCBI Taxonomy" id="675120"/>
    <lineage>
        <taxon>Eukaryota</taxon>
        <taxon>Fungi</taxon>
        <taxon>Dikarya</taxon>
        <taxon>Ascomycota</taxon>
        <taxon>Pezizomycotina</taxon>
        <taxon>Dothideomycetes</taxon>
        <taxon>Dothideomycetidae</taxon>
        <taxon>Mycosphaerellales</taxon>
        <taxon>Mycosphaerellaceae</taxon>
        <taxon>Dothistroma</taxon>
    </lineage>
</organism>
<reference evidence="2 3" key="2">
    <citation type="journal article" date="2012" name="PLoS Pathog.">
        <title>Diverse lifestyles and strategies of plant pathogenesis encoded in the genomes of eighteen Dothideomycetes fungi.</title>
        <authorList>
            <person name="Ohm R.A."/>
            <person name="Feau N."/>
            <person name="Henrissat B."/>
            <person name="Schoch C.L."/>
            <person name="Horwitz B.A."/>
            <person name="Barry K.W."/>
            <person name="Condon B.J."/>
            <person name="Copeland A.C."/>
            <person name="Dhillon B."/>
            <person name="Glaser F."/>
            <person name="Hesse C.N."/>
            <person name="Kosti I."/>
            <person name="LaButti K."/>
            <person name="Lindquist E.A."/>
            <person name="Lucas S."/>
            <person name="Salamov A.A."/>
            <person name="Bradshaw R.E."/>
            <person name="Ciuffetti L."/>
            <person name="Hamelin R.C."/>
            <person name="Kema G.H.J."/>
            <person name="Lawrence C."/>
            <person name="Scott J.A."/>
            <person name="Spatafora J.W."/>
            <person name="Turgeon B.G."/>
            <person name="de Wit P.J.G.M."/>
            <person name="Zhong S."/>
            <person name="Goodwin S.B."/>
            <person name="Grigoriev I.V."/>
        </authorList>
    </citation>
    <scope>NUCLEOTIDE SEQUENCE [LARGE SCALE GENOMIC DNA]</scope>
    <source>
        <strain evidence="3">NZE10 / CBS 128990</strain>
    </source>
</reference>
<proteinExistence type="predicted"/>
<evidence type="ECO:0000313" key="2">
    <source>
        <dbReference type="EMBL" id="EME39371.1"/>
    </source>
</evidence>
<dbReference type="Proteomes" id="UP000016933">
    <property type="component" value="Unassembled WGS sequence"/>
</dbReference>
<dbReference type="EMBL" id="KB446545">
    <property type="protein sequence ID" value="EME39371.1"/>
    <property type="molecule type" value="Genomic_DNA"/>
</dbReference>
<feature type="compositionally biased region" description="Polar residues" evidence="1">
    <location>
        <begin position="143"/>
        <end position="158"/>
    </location>
</feature>
<gene>
    <name evidence="2" type="ORF">DOTSEDRAFT_38575</name>
</gene>
<sequence length="158" mass="17557">MRLIMLKSTRLDSSTRRYCLGEVTSFGRCIGLHVTRRSFESPITRDCQTSSSRGLFQRGNMMSVYAVCQLAGDHADIESFVSRKTSKVDASTLVTAGEVVRCIYTMVDQCRSTVRQAVARESPETTEPLDRITTAMAAINDDSAPTEQTLPRPRNLSQ</sequence>
<evidence type="ECO:0000313" key="3">
    <source>
        <dbReference type="Proteomes" id="UP000016933"/>
    </source>
</evidence>
<protein>
    <submittedName>
        <fullName evidence="2">Uncharacterized protein</fullName>
    </submittedName>
</protein>
<dbReference type="AlphaFoldDB" id="M2YK80"/>
<reference evidence="3" key="1">
    <citation type="journal article" date="2012" name="PLoS Genet.">
        <title>The genomes of the fungal plant pathogens Cladosporium fulvum and Dothistroma septosporum reveal adaptation to different hosts and lifestyles but also signatures of common ancestry.</title>
        <authorList>
            <person name="de Wit P.J.G.M."/>
            <person name="van der Burgt A."/>
            <person name="Oekmen B."/>
            <person name="Stergiopoulos I."/>
            <person name="Abd-Elsalam K.A."/>
            <person name="Aerts A.L."/>
            <person name="Bahkali A.H."/>
            <person name="Beenen H.G."/>
            <person name="Chettri P."/>
            <person name="Cox M.P."/>
            <person name="Datema E."/>
            <person name="de Vries R.P."/>
            <person name="Dhillon B."/>
            <person name="Ganley A.R."/>
            <person name="Griffiths S.A."/>
            <person name="Guo Y."/>
            <person name="Hamelin R.C."/>
            <person name="Henrissat B."/>
            <person name="Kabir M.S."/>
            <person name="Jashni M.K."/>
            <person name="Kema G."/>
            <person name="Klaubauf S."/>
            <person name="Lapidus A."/>
            <person name="Levasseur A."/>
            <person name="Lindquist E."/>
            <person name="Mehrabi R."/>
            <person name="Ohm R.A."/>
            <person name="Owen T.J."/>
            <person name="Salamov A."/>
            <person name="Schwelm A."/>
            <person name="Schijlen E."/>
            <person name="Sun H."/>
            <person name="van den Burg H.A."/>
            <person name="van Ham R.C.H.J."/>
            <person name="Zhang S."/>
            <person name="Goodwin S.B."/>
            <person name="Grigoriev I.V."/>
            <person name="Collemare J."/>
            <person name="Bradshaw R.E."/>
        </authorList>
    </citation>
    <scope>NUCLEOTIDE SEQUENCE [LARGE SCALE GENOMIC DNA]</scope>
    <source>
        <strain evidence="3">NZE10 / CBS 128990</strain>
    </source>
</reference>
<keyword evidence="3" id="KW-1185">Reference proteome</keyword>